<evidence type="ECO:0000313" key="3">
    <source>
        <dbReference type="Proteomes" id="UP000193218"/>
    </source>
</evidence>
<reference evidence="2 3" key="1">
    <citation type="submission" date="2017-03" db="EMBL/GenBank/DDBJ databases">
        <title>Widespread Adenine N6-methylation of Active Genes in Fungi.</title>
        <authorList>
            <consortium name="DOE Joint Genome Institute"/>
            <person name="Mondo S.J."/>
            <person name="Dannebaum R.O."/>
            <person name="Kuo R.C."/>
            <person name="Louie K.B."/>
            <person name="Bewick A.J."/>
            <person name="Labutti K."/>
            <person name="Haridas S."/>
            <person name="Kuo A."/>
            <person name="Salamov A."/>
            <person name="Ahrendt S.R."/>
            <person name="Lau R."/>
            <person name="Bowen B.P."/>
            <person name="Lipzen A."/>
            <person name="Sullivan W."/>
            <person name="Andreopoulos W.B."/>
            <person name="Clum A."/>
            <person name="Lindquist E."/>
            <person name="Daum C."/>
            <person name="Northen T.R."/>
            <person name="Ramamoorthy G."/>
            <person name="Schmitz R.J."/>
            <person name="Gryganskyi A."/>
            <person name="Culley D."/>
            <person name="Magnuson J."/>
            <person name="James T.Y."/>
            <person name="O'Malley M.A."/>
            <person name="Stajich J.E."/>
            <person name="Spatafora J.W."/>
            <person name="Visel A."/>
            <person name="Grigoriev I.V."/>
        </authorList>
    </citation>
    <scope>NUCLEOTIDE SEQUENCE [LARGE SCALE GENOMIC DNA]</scope>
    <source>
        <strain evidence="2 3">NRRL Y-17943</strain>
    </source>
</reference>
<comment type="caution">
    <text evidence="2">The sequence shown here is derived from an EMBL/GenBank/DDBJ whole genome shotgun (WGS) entry which is preliminary data.</text>
</comment>
<dbReference type="STRING" id="4999.A0A1Y1UIT7"/>
<proteinExistence type="predicted"/>
<accession>A0A1Y1UIT7</accession>
<organism evidence="2 3">
    <name type="scientific">Kockovaella imperatae</name>
    <dbReference type="NCBI Taxonomy" id="4999"/>
    <lineage>
        <taxon>Eukaryota</taxon>
        <taxon>Fungi</taxon>
        <taxon>Dikarya</taxon>
        <taxon>Basidiomycota</taxon>
        <taxon>Agaricomycotina</taxon>
        <taxon>Tremellomycetes</taxon>
        <taxon>Tremellales</taxon>
        <taxon>Cuniculitremaceae</taxon>
        <taxon>Kockovaella</taxon>
    </lineage>
</organism>
<name>A0A1Y1UIT7_9TREE</name>
<evidence type="ECO:0000313" key="2">
    <source>
        <dbReference type="EMBL" id="ORX37951.1"/>
    </source>
</evidence>
<gene>
    <name evidence="2" type="ORF">BD324DRAFT_623930</name>
</gene>
<evidence type="ECO:0000256" key="1">
    <source>
        <dbReference type="SAM" id="MobiDB-lite"/>
    </source>
</evidence>
<feature type="region of interest" description="Disordered" evidence="1">
    <location>
        <begin position="1"/>
        <end position="20"/>
    </location>
</feature>
<protein>
    <recommendedName>
        <fullName evidence="4">Galactose-binding domain-like protein</fullName>
    </recommendedName>
</protein>
<dbReference type="OrthoDB" id="10052260at2759"/>
<dbReference type="Proteomes" id="UP000193218">
    <property type="component" value="Unassembled WGS sequence"/>
</dbReference>
<dbReference type="EMBL" id="NBSH01000005">
    <property type="protein sequence ID" value="ORX37951.1"/>
    <property type="molecule type" value="Genomic_DNA"/>
</dbReference>
<dbReference type="AlphaFoldDB" id="A0A1Y1UIT7"/>
<dbReference type="GeneID" id="33557455"/>
<keyword evidence="3" id="KW-1185">Reference proteome</keyword>
<sequence length="150" mass="16449">MQQSLRNVLPPRTKVSLSGASSSSLRKSLIDSQNETPWTAPSLPASIHLRFSEPTDSATHIALTFQGGFVGTKASLYLASRGQDGRQADQPGLELGGKIYPEDKNKRQIFQIPYLSTTNNTTSLTELKIEFETSSDQYGRITLYSVELLG</sequence>
<dbReference type="InParanoid" id="A0A1Y1UIT7"/>
<evidence type="ECO:0008006" key="4">
    <source>
        <dbReference type="Google" id="ProtNLM"/>
    </source>
</evidence>
<dbReference type="RefSeq" id="XP_021871938.1">
    <property type="nucleotide sequence ID" value="XM_022015646.1"/>
</dbReference>